<organism evidence="3">
    <name type="scientific">Colletotrichum graminicola (strain M1.001 / M2 / FGSC 10212)</name>
    <name type="common">Maize anthracnose fungus</name>
    <name type="synonym">Glomerella graminicola</name>
    <dbReference type="NCBI Taxonomy" id="645133"/>
    <lineage>
        <taxon>Eukaryota</taxon>
        <taxon>Fungi</taxon>
        <taxon>Dikarya</taxon>
        <taxon>Ascomycota</taxon>
        <taxon>Pezizomycotina</taxon>
        <taxon>Sordariomycetes</taxon>
        <taxon>Hypocreomycetidae</taxon>
        <taxon>Glomerellales</taxon>
        <taxon>Glomerellaceae</taxon>
        <taxon>Colletotrichum</taxon>
        <taxon>Colletotrichum graminicola species complex</taxon>
    </lineage>
</organism>
<dbReference type="GeneID" id="24417361"/>
<dbReference type="RefSeq" id="XP_008100872.1">
    <property type="nucleotide sequence ID" value="XM_008102681.1"/>
</dbReference>
<name>E3R164_COLGM</name>
<dbReference type="VEuPathDB" id="FungiDB:GLRG_11998"/>
<reference evidence="3" key="1">
    <citation type="journal article" date="2012" name="Nat. Genet.">
        <title>Lifestyle transitions in plant pathogenic Colletotrichum fungi deciphered by genome and transcriptome analyses.</title>
        <authorList>
            <person name="O'Connell R.J."/>
            <person name="Thon M.R."/>
            <person name="Hacquard S."/>
            <person name="Amyotte S.G."/>
            <person name="Kleemann J."/>
            <person name="Torres M.F."/>
            <person name="Damm U."/>
            <person name="Buiate E.A."/>
            <person name="Epstein L."/>
            <person name="Alkan N."/>
            <person name="Altmueller J."/>
            <person name="Alvarado-Balderrama L."/>
            <person name="Bauser C.A."/>
            <person name="Becker C."/>
            <person name="Birren B.W."/>
            <person name="Chen Z."/>
            <person name="Choi J."/>
            <person name="Crouch J.A."/>
            <person name="Duvick J.P."/>
            <person name="Farman M.A."/>
            <person name="Gan P."/>
            <person name="Heiman D."/>
            <person name="Henrissat B."/>
            <person name="Howard R.J."/>
            <person name="Kabbage M."/>
            <person name="Koch C."/>
            <person name="Kracher B."/>
            <person name="Kubo Y."/>
            <person name="Law A.D."/>
            <person name="Lebrun M.-H."/>
            <person name="Lee Y.-H."/>
            <person name="Miyara I."/>
            <person name="Moore N."/>
            <person name="Neumann U."/>
            <person name="Nordstroem K."/>
            <person name="Panaccione D.G."/>
            <person name="Panstruga R."/>
            <person name="Place M."/>
            <person name="Proctor R.H."/>
            <person name="Prusky D."/>
            <person name="Rech G."/>
            <person name="Reinhardt R."/>
            <person name="Rollins J.A."/>
            <person name="Rounsley S."/>
            <person name="Schardl C.L."/>
            <person name="Schwartz D.C."/>
            <person name="Shenoy N."/>
            <person name="Shirasu K."/>
            <person name="Sikhakolli U.R."/>
            <person name="Stueber K."/>
            <person name="Sukno S.A."/>
            <person name="Sweigard J.A."/>
            <person name="Takano Y."/>
            <person name="Takahara H."/>
            <person name="Trail F."/>
            <person name="van der Does H.C."/>
            <person name="Voll L.M."/>
            <person name="Will I."/>
            <person name="Young S."/>
            <person name="Zeng Q."/>
            <person name="Zhang J."/>
            <person name="Zhou S."/>
            <person name="Dickman M.B."/>
            <person name="Schulze-Lefert P."/>
            <person name="Ver Loren van Themaat E."/>
            <person name="Ma L.-J."/>
            <person name="Vaillancourt L.J."/>
        </authorList>
    </citation>
    <scope>NUCLEOTIDE SEQUENCE [LARGE SCALE GENOMIC DNA]</scope>
    <source>
        <strain evidence="3">M1.001 / M2 / FGSC 10212</strain>
    </source>
</reference>
<dbReference type="AlphaFoldDB" id="E3R164"/>
<evidence type="ECO:0000256" key="1">
    <source>
        <dbReference type="SAM" id="MobiDB-lite"/>
    </source>
</evidence>
<keyword evidence="3" id="KW-1185">Reference proteome</keyword>
<evidence type="ECO:0000313" key="3">
    <source>
        <dbReference type="Proteomes" id="UP000008782"/>
    </source>
</evidence>
<protein>
    <submittedName>
        <fullName evidence="2">Uncharacterized protein</fullName>
    </submittedName>
</protein>
<dbReference type="Proteomes" id="UP000008782">
    <property type="component" value="Unassembled WGS sequence"/>
</dbReference>
<proteinExistence type="predicted"/>
<evidence type="ECO:0000313" key="2">
    <source>
        <dbReference type="EMBL" id="EFQ36852.1"/>
    </source>
</evidence>
<feature type="region of interest" description="Disordered" evidence="1">
    <location>
        <begin position="46"/>
        <end position="68"/>
    </location>
</feature>
<dbReference type="EMBL" id="GG697660">
    <property type="protein sequence ID" value="EFQ36852.1"/>
    <property type="molecule type" value="Genomic_DNA"/>
</dbReference>
<sequence>MGTGTEAGPLDLGHFIPNLRRLGFPTNRLPSRLSRRTCRPLNKAASWAEDPLCSPPQEYLSPQEPTIS</sequence>
<dbReference type="HOGENOM" id="CLU_2793853_0_0_1"/>
<gene>
    <name evidence="2" type="ORF">GLRG_11998</name>
</gene>
<accession>E3R164</accession>